<proteinExistence type="predicted"/>
<keyword evidence="2" id="KW-0812">Transmembrane</keyword>
<evidence type="ECO:0000256" key="1">
    <source>
        <dbReference type="SAM" id="MobiDB-lite"/>
    </source>
</evidence>
<evidence type="ECO:0000313" key="4">
    <source>
        <dbReference type="Proteomes" id="UP000595703"/>
    </source>
</evidence>
<dbReference type="Gene3D" id="2.40.50.100">
    <property type="match status" value="1"/>
</dbReference>
<dbReference type="InterPro" id="IPR011053">
    <property type="entry name" value="Single_hybrid_motif"/>
</dbReference>
<organism evidence="3 4">
    <name type="scientific">Actinacidiphila reveromycinica</name>
    <dbReference type="NCBI Taxonomy" id="659352"/>
    <lineage>
        <taxon>Bacteria</taxon>
        <taxon>Bacillati</taxon>
        <taxon>Actinomycetota</taxon>
        <taxon>Actinomycetes</taxon>
        <taxon>Kitasatosporales</taxon>
        <taxon>Streptomycetaceae</taxon>
        <taxon>Actinacidiphila</taxon>
    </lineage>
</organism>
<evidence type="ECO:0000313" key="3">
    <source>
        <dbReference type="EMBL" id="BBA96105.1"/>
    </source>
</evidence>
<accession>A0A7U3ULG6</accession>
<feature type="region of interest" description="Disordered" evidence="1">
    <location>
        <begin position="1"/>
        <end position="66"/>
    </location>
</feature>
<keyword evidence="2" id="KW-0472">Membrane</keyword>
<feature type="compositionally biased region" description="Low complexity" evidence="1">
    <location>
        <begin position="56"/>
        <end position="66"/>
    </location>
</feature>
<feature type="transmembrane region" description="Helical" evidence="2">
    <location>
        <begin position="93"/>
        <end position="113"/>
    </location>
</feature>
<dbReference type="KEGG" id="arev:RVR_1256"/>
<reference evidence="3 4" key="4">
    <citation type="journal article" date="2020" name="Sci. Rep.">
        <title>beta-carboline chemical signals induce reveromycin production through a LuxR family regulator in Streptomyces sp. SN-593.</title>
        <authorList>
            <person name="Panthee S."/>
            <person name="Kito N."/>
            <person name="Hayashi T."/>
            <person name="Shimizu T."/>
            <person name="Ishikawa J."/>
            <person name="Hamamoto H."/>
            <person name="Osada H."/>
            <person name="Takahashi S."/>
        </authorList>
    </citation>
    <scope>NUCLEOTIDE SEQUENCE [LARGE SCALE GENOMIC DNA]</scope>
    <source>
        <strain evidence="3 4">SN-593</strain>
    </source>
</reference>
<keyword evidence="4" id="KW-1185">Reference proteome</keyword>
<sequence>MMSEHGRGTADDARGAARTGRVAAAEAEHGVEADGTAGTGAPGGQETAAEEKATAEQEAIAGQEAAAEARAQERLASAARIAGQRMTLVPPGLLTALAVVLAAVAGLVSWAAIGTVQSTVRLEGVLVHGSGPRPVASPVTGTVLSVDVAPGDAVRSGQRVGQVAVAGGGTRAVLAPVDGSVLGIVSAPGTAVSPGTPVVSVDSGSGGLRAWMFLGSDRGFPVTEGAAVSAQLSSDQSAVSVSGEVGSVGRYPVTAAEVSRMLGGLSASLAVSGHGPYRLVTVDLHDALVAGAARIGLGSGDVASQLPALVPVIARVRTGSVHPLDELTGGHW</sequence>
<dbReference type="AlphaFoldDB" id="A0A7U3ULG6"/>
<reference evidence="3 4" key="1">
    <citation type="journal article" date="2010" name="J. Bacteriol.">
        <title>Biochemical characterization of a novel indole prenyltransferase from Streptomyces sp. SN-593.</title>
        <authorList>
            <person name="Takahashi S."/>
            <person name="Takagi H."/>
            <person name="Toyoda A."/>
            <person name="Uramoto M."/>
            <person name="Nogawa T."/>
            <person name="Ueki M."/>
            <person name="Sakaki Y."/>
            <person name="Osada H."/>
        </authorList>
    </citation>
    <scope>NUCLEOTIDE SEQUENCE [LARGE SCALE GENOMIC DNA]</scope>
    <source>
        <strain evidence="3 4">SN-593</strain>
    </source>
</reference>
<reference evidence="3 4" key="2">
    <citation type="journal article" date="2011" name="J. Antibiot.">
        <title>Furaquinocins I and J: novel polyketide isoprenoid hybrid compounds from Streptomyces reveromyceticus SN-593.</title>
        <authorList>
            <person name="Panthee S."/>
            <person name="Takahashi S."/>
            <person name="Takagi H."/>
            <person name="Nogawa T."/>
            <person name="Oowada E."/>
            <person name="Uramoto M."/>
            <person name="Osada H."/>
        </authorList>
    </citation>
    <scope>NUCLEOTIDE SEQUENCE [LARGE SCALE GENOMIC DNA]</scope>
    <source>
        <strain evidence="3 4">SN-593</strain>
    </source>
</reference>
<feature type="compositionally biased region" description="Basic and acidic residues" evidence="1">
    <location>
        <begin position="1"/>
        <end position="15"/>
    </location>
</feature>
<keyword evidence="2" id="KW-1133">Transmembrane helix</keyword>
<protein>
    <submittedName>
        <fullName evidence="3">Uncharacterized protein</fullName>
    </submittedName>
</protein>
<name>A0A7U3ULG6_9ACTN</name>
<reference evidence="3 4" key="3">
    <citation type="journal article" date="2011" name="Nat. Chem. Biol.">
        <title>Reveromycin A biosynthesis uses RevG and RevJ for stereospecific spiroacetal formation.</title>
        <authorList>
            <person name="Takahashi S."/>
            <person name="Toyoda A."/>
            <person name="Sekiyama Y."/>
            <person name="Takagi H."/>
            <person name="Nogawa T."/>
            <person name="Uramoto M."/>
            <person name="Suzuki R."/>
            <person name="Koshino H."/>
            <person name="Kumano T."/>
            <person name="Panthee S."/>
            <person name="Dairi T."/>
            <person name="Ishikawa J."/>
            <person name="Ikeda H."/>
            <person name="Sakaki Y."/>
            <person name="Osada H."/>
        </authorList>
    </citation>
    <scope>NUCLEOTIDE SEQUENCE [LARGE SCALE GENOMIC DNA]</scope>
    <source>
        <strain evidence="3 4">SN-593</strain>
    </source>
</reference>
<dbReference type="Proteomes" id="UP000595703">
    <property type="component" value="Chromosome"/>
</dbReference>
<dbReference type="SUPFAM" id="SSF51230">
    <property type="entry name" value="Single hybrid motif"/>
    <property type="match status" value="1"/>
</dbReference>
<dbReference type="EMBL" id="AP018365">
    <property type="protein sequence ID" value="BBA96105.1"/>
    <property type="molecule type" value="Genomic_DNA"/>
</dbReference>
<gene>
    <name evidence="3" type="ORF">RVR_1256</name>
</gene>
<evidence type="ECO:0000256" key="2">
    <source>
        <dbReference type="SAM" id="Phobius"/>
    </source>
</evidence>
<feature type="compositionally biased region" description="Low complexity" evidence="1">
    <location>
        <begin position="16"/>
        <end position="25"/>
    </location>
</feature>